<organism evidence="3 4">
    <name type="scientific">Vitis vinifera</name>
    <name type="common">Grape</name>
    <dbReference type="NCBI Taxonomy" id="29760"/>
    <lineage>
        <taxon>Eukaryota</taxon>
        <taxon>Viridiplantae</taxon>
        <taxon>Streptophyta</taxon>
        <taxon>Embryophyta</taxon>
        <taxon>Tracheophyta</taxon>
        <taxon>Spermatophyta</taxon>
        <taxon>Magnoliopsida</taxon>
        <taxon>eudicotyledons</taxon>
        <taxon>Gunneridae</taxon>
        <taxon>Pentapetalae</taxon>
        <taxon>rosids</taxon>
        <taxon>Vitales</taxon>
        <taxon>Vitaceae</taxon>
        <taxon>Viteae</taxon>
        <taxon>Vitis</taxon>
    </lineage>
</organism>
<dbReference type="AlphaFoldDB" id="A0A438BMY3"/>
<sequence>MEGLKTNSTALAALAEYTELCFYFPKCDIRSCLNTLQFLNKKNQTLNVVRNDAAVVFYHLAFSLGLPEWSNPFHRKKPMMCQKDMSRSIFDIWKEIFQNRKMKRAKRSDNCCNGMSNGFNKTKA</sequence>
<evidence type="ECO:0000256" key="2">
    <source>
        <dbReference type="ARBA" id="ARBA00023242"/>
    </source>
</evidence>
<dbReference type="EMBL" id="QGNW01002712">
    <property type="protein sequence ID" value="RVW12311.1"/>
    <property type="molecule type" value="Genomic_DNA"/>
</dbReference>
<comment type="caution">
    <text evidence="3">The sequence shown here is derived from an EMBL/GenBank/DDBJ whole genome shotgun (WGS) entry which is preliminary data.</text>
</comment>
<evidence type="ECO:0000256" key="1">
    <source>
        <dbReference type="ARBA" id="ARBA00004123"/>
    </source>
</evidence>
<comment type="subcellular location">
    <subcellularLocation>
        <location evidence="1">Nucleus</location>
    </subcellularLocation>
</comment>
<evidence type="ECO:0000313" key="3">
    <source>
        <dbReference type="EMBL" id="RVW12311.1"/>
    </source>
</evidence>
<gene>
    <name evidence="3" type="ORF">CK203_104203</name>
</gene>
<dbReference type="Proteomes" id="UP000288805">
    <property type="component" value="Unassembled WGS sequence"/>
</dbReference>
<evidence type="ECO:0000313" key="4">
    <source>
        <dbReference type="Proteomes" id="UP000288805"/>
    </source>
</evidence>
<dbReference type="Gene3D" id="1.10.8.60">
    <property type="match status" value="1"/>
</dbReference>
<protein>
    <submittedName>
        <fullName evidence="3">Uncharacterized protein</fullName>
    </submittedName>
</protein>
<proteinExistence type="predicted"/>
<dbReference type="InterPro" id="IPR053016">
    <property type="entry name" value="CTF18-RFC_complex"/>
</dbReference>
<reference evidence="3 4" key="1">
    <citation type="journal article" date="2018" name="PLoS Genet.">
        <title>Population sequencing reveals clonal diversity and ancestral inbreeding in the grapevine cultivar Chardonnay.</title>
        <authorList>
            <person name="Roach M.J."/>
            <person name="Johnson D.L."/>
            <person name="Bohlmann J."/>
            <person name="van Vuuren H.J."/>
            <person name="Jones S.J."/>
            <person name="Pretorius I.S."/>
            <person name="Schmidt S.A."/>
            <person name="Borneman A.R."/>
        </authorList>
    </citation>
    <scope>NUCLEOTIDE SEQUENCE [LARGE SCALE GENOMIC DNA]</scope>
    <source>
        <strain evidence="4">cv. Chardonnay</strain>
        <tissue evidence="3">Leaf</tissue>
    </source>
</reference>
<dbReference type="PANTHER" id="PTHR46765">
    <property type="entry name" value="P-LOOP CONTAINING NUCLEOSIDE TRIPHOSPHATE HYDROLASES SUPERFAMILY PROTEIN"/>
    <property type="match status" value="1"/>
</dbReference>
<name>A0A438BMY3_VITVI</name>
<accession>A0A438BMY3</accession>
<dbReference type="GO" id="GO:0005634">
    <property type="term" value="C:nucleus"/>
    <property type="evidence" value="ECO:0007669"/>
    <property type="project" value="UniProtKB-SubCell"/>
</dbReference>
<dbReference type="PANTHER" id="PTHR46765:SF1">
    <property type="entry name" value="P-LOOP CONTAINING NUCLEOSIDE TRIPHOSPHATE HYDROLASES SUPERFAMILY PROTEIN"/>
    <property type="match status" value="1"/>
</dbReference>
<keyword evidence="2" id="KW-0539">Nucleus</keyword>